<dbReference type="OrthoDB" id="9788687at2"/>
<protein>
    <submittedName>
        <fullName evidence="1">Uncharacterized protein</fullName>
    </submittedName>
</protein>
<evidence type="ECO:0000313" key="2">
    <source>
        <dbReference type="Proteomes" id="UP000310334"/>
    </source>
</evidence>
<accession>A0A4V3WF95</accession>
<proteinExistence type="predicted"/>
<dbReference type="EMBL" id="SSNT01000009">
    <property type="protein sequence ID" value="THF79409.1"/>
    <property type="molecule type" value="Genomic_DNA"/>
</dbReference>
<organism evidence="1 2">
    <name type="scientific">Metabacillus sediminilitoris</name>
    <dbReference type="NCBI Taxonomy" id="2567941"/>
    <lineage>
        <taxon>Bacteria</taxon>
        <taxon>Bacillati</taxon>
        <taxon>Bacillota</taxon>
        <taxon>Bacilli</taxon>
        <taxon>Bacillales</taxon>
        <taxon>Bacillaceae</taxon>
        <taxon>Metabacillus</taxon>
    </lineage>
</organism>
<gene>
    <name evidence="1" type="ORF">E6W99_13830</name>
</gene>
<comment type="caution">
    <text evidence="1">The sequence shown here is derived from an EMBL/GenBank/DDBJ whole genome shotgun (WGS) entry which is preliminary data.</text>
</comment>
<dbReference type="Proteomes" id="UP000310334">
    <property type="component" value="Unassembled WGS sequence"/>
</dbReference>
<dbReference type="AlphaFoldDB" id="A0A4V3WF95"/>
<sequence length="71" mass="8415">MKEEVIVAPNPSAVKYSIECLNRRLVKWAMYKFMRFRGHRARAGKWRKELRKEAYIVSALGSWNVSLMAER</sequence>
<dbReference type="RefSeq" id="WP_136354808.1">
    <property type="nucleotide sequence ID" value="NZ_SSNT01000009.1"/>
</dbReference>
<reference evidence="1 2" key="1">
    <citation type="submission" date="2019-04" db="EMBL/GenBank/DDBJ databases">
        <title>Bacillus sediminilitoris sp. nov., isolated from a tidal flat sediment on the East China Sea.</title>
        <authorList>
            <person name="Wei Y."/>
            <person name="Mao H."/>
            <person name="Fang J."/>
        </authorList>
    </citation>
    <scope>NUCLEOTIDE SEQUENCE [LARGE SCALE GENOMIC DNA]</scope>
    <source>
        <strain evidence="1 2">DSL-17</strain>
    </source>
</reference>
<keyword evidence="2" id="KW-1185">Reference proteome</keyword>
<name>A0A4V3WF95_9BACI</name>
<evidence type="ECO:0000313" key="1">
    <source>
        <dbReference type="EMBL" id="THF79409.1"/>
    </source>
</evidence>